<keyword evidence="7" id="KW-0966">Cell projection</keyword>
<gene>
    <name evidence="7" type="primary">fliS</name>
    <name evidence="7" type="ORF">HPT30_11275</name>
</gene>
<protein>
    <recommendedName>
        <fullName evidence="6">Flagellar secretion chaperone FliS</fullName>
    </recommendedName>
</protein>
<keyword evidence="5" id="KW-0143">Chaperone</keyword>
<proteinExistence type="inferred from homology"/>
<dbReference type="GO" id="GO:0044780">
    <property type="term" value="P:bacterial-type flagellum assembly"/>
    <property type="evidence" value="ECO:0007669"/>
    <property type="project" value="InterPro"/>
</dbReference>
<keyword evidence="7" id="KW-0969">Cilium</keyword>
<dbReference type="CDD" id="cd16098">
    <property type="entry name" value="FliS"/>
    <property type="match status" value="1"/>
</dbReference>
<dbReference type="InterPro" id="IPR003713">
    <property type="entry name" value="FliS"/>
</dbReference>
<dbReference type="Gene3D" id="1.20.120.340">
    <property type="entry name" value="Flagellar protein FliS"/>
    <property type="match status" value="1"/>
</dbReference>
<dbReference type="Proteomes" id="UP000564806">
    <property type="component" value="Unassembled WGS sequence"/>
</dbReference>
<keyword evidence="4 6" id="KW-1005">Bacterial flagellum biogenesis</keyword>
<evidence type="ECO:0000256" key="1">
    <source>
        <dbReference type="ARBA" id="ARBA00004514"/>
    </source>
</evidence>
<dbReference type="NCBIfam" id="TIGR00208">
    <property type="entry name" value="fliS"/>
    <property type="match status" value="1"/>
</dbReference>
<dbReference type="GO" id="GO:0005829">
    <property type="term" value="C:cytosol"/>
    <property type="evidence" value="ECO:0007669"/>
    <property type="project" value="UniProtKB-SubCell"/>
</dbReference>
<keyword evidence="8" id="KW-1185">Reference proteome</keyword>
<comment type="subcellular location">
    <subcellularLocation>
        <location evidence="1 6">Cytoplasm</location>
        <location evidence="1 6">Cytosol</location>
    </subcellularLocation>
</comment>
<evidence type="ECO:0000256" key="3">
    <source>
        <dbReference type="ARBA" id="ARBA00022490"/>
    </source>
</evidence>
<dbReference type="PANTHER" id="PTHR34773">
    <property type="entry name" value="FLAGELLAR SECRETION CHAPERONE FLIS"/>
    <property type="match status" value="1"/>
</dbReference>
<keyword evidence="7" id="KW-0282">Flagellum</keyword>
<reference evidence="7" key="1">
    <citation type="submission" date="2020-06" db="EMBL/GenBank/DDBJ databases">
        <title>Paenibacillus sp. nov., isolated from soil.</title>
        <authorList>
            <person name="Seo Y.L."/>
        </authorList>
    </citation>
    <scope>NUCLEOTIDE SEQUENCE [LARGE SCALE GENOMIC DNA]</scope>
    <source>
        <strain evidence="7">JW14</strain>
    </source>
</reference>
<dbReference type="SUPFAM" id="SSF101116">
    <property type="entry name" value="Flagellar export chaperone FliS"/>
    <property type="match status" value="1"/>
</dbReference>
<comment type="caution">
    <text evidence="7">The sequence shown here is derived from an EMBL/GenBank/DDBJ whole genome shotgun (WGS) entry which is preliminary data.</text>
</comment>
<dbReference type="EMBL" id="JABWCS010000205">
    <property type="protein sequence ID" value="NUU60928.1"/>
    <property type="molecule type" value="Genomic_DNA"/>
</dbReference>
<dbReference type="RefSeq" id="WP_175371485.1">
    <property type="nucleotide sequence ID" value="NZ_JABWCS010000205.1"/>
</dbReference>
<sequence length="129" mass="14682">MITSPHQKYQQTQLHTASPAQLLLMLYDGAIRFSRVGISAIEEKNYEKANVNLCKAQAVIHELIAALNYDYPIAKTLYQVYEYMIHQLINANLKKNTKPAEEVVSYLLDLREAWDTANKSLNAASEQPK</sequence>
<evidence type="ECO:0000256" key="5">
    <source>
        <dbReference type="ARBA" id="ARBA00023186"/>
    </source>
</evidence>
<name>A0A850EJ40_9BACL</name>
<organism evidence="7 8">
    <name type="scientific">Paenibacillus agri</name>
    <dbReference type="NCBI Taxonomy" id="2744309"/>
    <lineage>
        <taxon>Bacteria</taxon>
        <taxon>Bacillati</taxon>
        <taxon>Bacillota</taxon>
        <taxon>Bacilli</taxon>
        <taxon>Bacillales</taxon>
        <taxon>Paenibacillaceae</taxon>
        <taxon>Paenibacillus</taxon>
    </lineage>
</organism>
<dbReference type="InterPro" id="IPR036584">
    <property type="entry name" value="FliS_sf"/>
</dbReference>
<accession>A0A850EJ40</accession>
<evidence type="ECO:0000256" key="6">
    <source>
        <dbReference type="PIRNR" id="PIRNR039090"/>
    </source>
</evidence>
<dbReference type="GO" id="GO:0071973">
    <property type="term" value="P:bacterial-type flagellum-dependent cell motility"/>
    <property type="evidence" value="ECO:0007669"/>
    <property type="project" value="TreeGrafter"/>
</dbReference>
<evidence type="ECO:0000313" key="8">
    <source>
        <dbReference type="Proteomes" id="UP000564806"/>
    </source>
</evidence>
<keyword evidence="3 6" id="KW-0963">Cytoplasm</keyword>
<dbReference type="PIRSF" id="PIRSF039090">
    <property type="entry name" value="Flis"/>
    <property type="match status" value="1"/>
</dbReference>
<evidence type="ECO:0000256" key="2">
    <source>
        <dbReference type="ARBA" id="ARBA00008787"/>
    </source>
</evidence>
<comment type="similarity">
    <text evidence="2 6">Belongs to the FliS family.</text>
</comment>
<dbReference type="PANTHER" id="PTHR34773:SF1">
    <property type="entry name" value="FLAGELLAR SECRETION CHAPERONE FLIS"/>
    <property type="match status" value="1"/>
</dbReference>
<evidence type="ECO:0000256" key="4">
    <source>
        <dbReference type="ARBA" id="ARBA00022795"/>
    </source>
</evidence>
<evidence type="ECO:0000313" key="7">
    <source>
        <dbReference type="EMBL" id="NUU60928.1"/>
    </source>
</evidence>
<dbReference type="AlphaFoldDB" id="A0A850EJ40"/>
<dbReference type="Pfam" id="PF02561">
    <property type="entry name" value="FliS"/>
    <property type="match status" value="1"/>
</dbReference>